<evidence type="ECO:0000313" key="2">
    <source>
        <dbReference type="EMBL" id="AOS47861.1"/>
    </source>
</evidence>
<dbReference type="InterPro" id="IPR005801">
    <property type="entry name" value="ADC_synthase"/>
</dbReference>
<organism evidence="2 3">
    <name type="scientific">Pauljensenia hongkongensis</name>
    <dbReference type="NCBI Taxonomy" id="178339"/>
    <lineage>
        <taxon>Bacteria</taxon>
        <taxon>Bacillati</taxon>
        <taxon>Actinomycetota</taxon>
        <taxon>Actinomycetes</taxon>
        <taxon>Actinomycetales</taxon>
        <taxon>Actinomycetaceae</taxon>
        <taxon>Pauljensenia</taxon>
    </lineage>
</organism>
<gene>
    <name evidence="2" type="ORF">BH719_08440</name>
</gene>
<keyword evidence="3" id="KW-1185">Reference proteome</keyword>
<sequence length="395" mass="40707">MVGVGAAWRFAHRGPGAIAGFHEQWEAVASGPPAPAPQPVAFASFAFSSGVSVALVPAVAVIDCEHGRFVVHASTPGAGAEHAAGAGTAPAPGADALPAPSAADLPADPLEAAAALLERRSPVAVARLVGSEQGSMTRSQWRGQVTRMAALLRGGRAQKAVLARDMIARVRGFDERRLLERLSALYPSTWIFGVDGLIGATPEMLASARSGRVFSRVLAGTCAPGGGPALLESDKDLREHALAVESVASALHPLCSDLRVPQEPFLLELPNVTHLATDVSGVLDASLLDAVAALHPTAAVCGTPRHESMGLIERYEDTDRGRYAGPVGWIDTSGEGEFALALRCGQVEGAGAGAEDGSRIRLFAGAGIMPDSDPGAELVETEAKMRPLLDALGAR</sequence>
<proteinExistence type="predicted"/>
<accession>A0A1D8B3Z1</accession>
<name>A0A1D8B3Z1_9ACTO</name>
<dbReference type="AlphaFoldDB" id="A0A1D8B3Z1"/>
<dbReference type="Gene3D" id="3.60.120.10">
    <property type="entry name" value="Anthranilate synthase"/>
    <property type="match status" value="1"/>
</dbReference>
<dbReference type="Proteomes" id="UP000095214">
    <property type="component" value="Chromosome"/>
</dbReference>
<dbReference type="EMBL" id="CP017298">
    <property type="protein sequence ID" value="AOS47861.1"/>
    <property type="molecule type" value="Genomic_DNA"/>
</dbReference>
<protein>
    <submittedName>
        <fullName evidence="2">Isochorismate synthase</fullName>
    </submittedName>
</protein>
<dbReference type="Pfam" id="PF00425">
    <property type="entry name" value="Chorismate_bind"/>
    <property type="match status" value="1"/>
</dbReference>
<dbReference type="KEGG" id="phon:BH719_08440"/>
<evidence type="ECO:0000259" key="1">
    <source>
        <dbReference type="Pfam" id="PF00425"/>
    </source>
</evidence>
<dbReference type="PANTHER" id="PTHR42839:SF2">
    <property type="entry name" value="ISOCHORISMATE SYNTHASE ENTC"/>
    <property type="match status" value="1"/>
</dbReference>
<dbReference type="InterPro" id="IPR015890">
    <property type="entry name" value="Chorismate_C"/>
</dbReference>
<feature type="domain" description="Chorismate-utilising enzyme C-terminal" evidence="1">
    <location>
        <begin position="138"/>
        <end position="384"/>
    </location>
</feature>
<evidence type="ECO:0000313" key="3">
    <source>
        <dbReference type="Proteomes" id="UP000095214"/>
    </source>
</evidence>
<dbReference type="SUPFAM" id="SSF56322">
    <property type="entry name" value="ADC synthase"/>
    <property type="match status" value="1"/>
</dbReference>
<dbReference type="PANTHER" id="PTHR42839">
    <property type="entry name" value="ISOCHORISMATE SYNTHASE ENTC"/>
    <property type="match status" value="1"/>
</dbReference>
<dbReference type="STRING" id="178339.BH719_08440"/>
<reference evidence="2 3" key="1">
    <citation type="submission" date="2016-09" db="EMBL/GenBank/DDBJ databases">
        <title>Complete genome sequence of Actinomyces hongkongensis HKU8.</title>
        <authorList>
            <person name="Gao Y.-X."/>
            <person name="Zhou Y.-Y."/>
            <person name="Xie Y."/>
            <person name="Wang M."/>
            <person name="Wang S.-J."/>
            <person name="Shen S.-G."/>
        </authorList>
    </citation>
    <scope>NUCLEOTIDE SEQUENCE [LARGE SCALE GENOMIC DNA]</scope>
    <source>
        <strain evidence="2 3">HKU8</strain>
    </source>
</reference>